<comment type="subcellular location">
    <subcellularLocation>
        <location evidence="2">Cell membrane</location>
        <topology evidence="2">Multi-pass membrane protein</topology>
    </subcellularLocation>
</comment>
<evidence type="ECO:0000256" key="3">
    <source>
        <dbReference type="ARBA" id="ARBA00022448"/>
    </source>
</evidence>
<comment type="caution">
    <text evidence="15">The sequence shown here is derived from an EMBL/GenBank/DDBJ whole genome shotgun (WGS) entry which is preliminary data.</text>
</comment>
<organism evidence="15 16">
    <name type="scientific">Brucella ceti str. Cudo</name>
    <dbReference type="NCBI Taxonomy" id="595497"/>
    <lineage>
        <taxon>Bacteria</taxon>
        <taxon>Pseudomonadati</taxon>
        <taxon>Pseudomonadota</taxon>
        <taxon>Alphaproteobacteria</taxon>
        <taxon>Hyphomicrobiales</taxon>
        <taxon>Brucellaceae</taxon>
        <taxon>Brucella/Ochrobactrum group</taxon>
        <taxon>Brucella</taxon>
    </lineage>
</organism>
<dbReference type="InterPro" id="IPR052168">
    <property type="entry name" value="Cytochrome_b561_oxidase"/>
</dbReference>
<evidence type="ECO:0000256" key="13">
    <source>
        <dbReference type="SAM" id="Phobius"/>
    </source>
</evidence>
<sequence length="198" mass="22162">MWEAFLLYRYGLMSSKTYIWDDRSGYGLVSRGFHWLMALLFLWQFASAILRVFAKDTPIYSFFWSAHFQLGFALLVLALLRGVWGLMNIHRRPHKDGAIGKLAVLGHLAIYVLMITIPSLALLRAYGSGRGFSFLGMPIFAKTDIQNAMLTAPANALHGPLGWVLLAAIVGHVAMALVHHFALRDDTLRYMTGHGTPN</sequence>
<keyword evidence="4" id="KW-1003">Cell membrane</keyword>
<keyword evidence="6 13" id="KW-0812">Transmembrane</keyword>
<comment type="similarity">
    <text evidence="12">Belongs to the cytochrome b561 family.</text>
</comment>
<dbReference type="GO" id="GO:0009055">
    <property type="term" value="F:electron transfer activity"/>
    <property type="evidence" value="ECO:0007669"/>
    <property type="project" value="InterPro"/>
</dbReference>
<dbReference type="GO" id="GO:0005886">
    <property type="term" value="C:plasma membrane"/>
    <property type="evidence" value="ECO:0007669"/>
    <property type="project" value="UniProtKB-SubCell"/>
</dbReference>
<feature type="transmembrane region" description="Helical" evidence="13">
    <location>
        <begin position="33"/>
        <end position="54"/>
    </location>
</feature>
<evidence type="ECO:0000259" key="14">
    <source>
        <dbReference type="Pfam" id="PF01292"/>
    </source>
</evidence>
<evidence type="ECO:0000256" key="7">
    <source>
        <dbReference type="ARBA" id="ARBA00022723"/>
    </source>
</evidence>
<feature type="transmembrane region" description="Helical" evidence="13">
    <location>
        <begin position="108"/>
        <end position="127"/>
    </location>
</feature>
<keyword evidence="10" id="KW-0408">Iron</keyword>
<accession>C0G9E5</accession>
<comment type="cofactor">
    <cofactor evidence="1">
        <name>heme b</name>
        <dbReference type="ChEBI" id="CHEBI:60344"/>
    </cofactor>
</comment>
<dbReference type="SUPFAM" id="SSF81342">
    <property type="entry name" value="Transmembrane di-heme cytochromes"/>
    <property type="match status" value="1"/>
</dbReference>
<evidence type="ECO:0000256" key="2">
    <source>
        <dbReference type="ARBA" id="ARBA00004651"/>
    </source>
</evidence>
<evidence type="ECO:0000313" key="16">
    <source>
        <dbReference type="Proteomes" id="UP000003678"/>
    </source>
</evidence>
<protein>
    <submittedName>
        <fullName evidence="15">Cytochrome b561</fullName>
    </submittedName>
</protein>
<feature type="transmembrane region" description="Helical" evidence="13">
    <location>
        <begin position="66"/>
        <end position="87"/>
    </location>
</feature>
<keyword evidence="11 13" id="KW-0472">Membrane</keyword>
<evidence type="ECO:0000256" key="11">
    <source>
        <dbReference type="ARBA" id="ARBA00023136"/>
    </source>
</evidence>
<evidence type="ECO:0000256" key="6">
    <source>
        <dbReference type="ARBA" id="ARBA00022692"/>
    </source>
</evidence>
<name>C0G9E5_9HYPH</name>
<reference evidence="15 16" key="1">
    <citation type="submission" date="2009-03" db="EMBL/GenBank/DDBJ databases">
        <authorList>
            <person name="Setubal J.C."/>
            <person name="Boyle S."/>
            <person name="Crasta O.R."/>
            <person name="Gillespie J.J."/>
            <person name="Kenyon R.W."/>
            <person name="Lu J."/>
            <person name="Mane S."/>
            <person name="Nagrani S."/>
            <person name="Shallom J.M."/>
            <person name="Shallom S."/>
            <person name="Shukla M."/>
            <person name="Snyder E.E."/>
            <person name="Sobral B.W."/>
            <person name="Wattam A.R."/>
            <person name="Will R."/>
            <person name="Williams K."/>
            <person name="Yoo H."/>
            <person name="Bruce D.H."/>
            <person name="Detter C."/>
            <person name="Munk C."/>
            <person name="Brettin T.S."/>
            <person name="Ficht T."/>
        </authorList>
    </citation>
    <scope>NUCLEOTIDE SEQUENCE [LARGE SCALE GENOMIC DNA]</scope>
    <source>
        <strain evidence="15 16">Cudo</strain>
    </source>
</reference>
<keyword evidence="3" id="KW-0813">Transport</keyword>
<gene>
    <name evidence="15" type="ORF">BCETI_6000513</name>
</gene>
<keyword evidence="9 13" id="KW-1133">Transmembrane helix</keyword>
<evidence type="ECO:0000256" key="9">
    <source>
        <dbReference type="ARBA" id="ARBA00022989"/>
    </source>
</evidence>
<keyword evidence="7" id="KW-0479">Metal-binding</keyword>
<keyword evidence="5" id="KW-0349">Heme</keyword>
<dbReference type="InterPro" id="IPR011577">
    <property type="entry name" value="Cyt_b561_bac/Ni-Hgenase"/>
</dbReference>
<evidence type="ECO:0000256" key="8">
    <source>
        <dbReference type="ARBA" id="ARBA00022982"/>
    </source>
</evidence>
<evidence type="ECO:0000256" key="1">
    <source>
        <dbReference type="ARBA" id="ARBA00001970"/>
    </source>
</evidence>
<keyword evidence="8" id="KW-0249">Electron transport</keyword>
<feature type="transmembrane region" description="Helical" evidence="13">
    <location>
        <begin position="161"/>
        <end position="183"/>
    </location>
</feature>
<evidence type="ECO:0000256" key="10">
    <source>
        <dbReference type="ARBA" id="ARBA00023004"/>
    </source>
</evidence>
<evidence type="ECO:0000313" key="15">
    <source>
        <dbReference type="EMBL" id="EEH13559.1"/>
    </source>
</evidence>
<dbReference type="GO" id="GO:0022904">
    <property type="term" value="P:respiratory electron transport chain"/>
    <property type="evidence" value="ECO:0007669"/>
    <property type="project" value="InterPro"/>
</dbReference>
<dbReference type="Pfam" id="PF01292">
    <property type="entry name" value="Ni_hydr_CYTB"/>
    <property type="match status" value="1"/>
</dbReference>
<evidence type="ECO:0000256" key="4">
    <source>
        <dbReference type="ARBA" id="ARBA00022475"/>
    </source>
</evidence>
<evidence type="ECO:0000256" key="12">
    <source>
        <dbReference type="ARBA" id="ARBA00037975"/>
    </source>
</evidence>
<dbReference type="GO" id="GO:0046872">
    <property type="term" value="F:metal ion binding"/>
    <property type="evidence" value="ECO:0007669"/>
    <property type="project" value="UniProtKB-KW"/>
</dbReference>
<proteinExistence type="inferred from homology"/>
<feature type="domain" description="Cytochrome b561 bacterial/Ni-hydrogenase" evidence="14">
    <location>
        <begin position="26"/>
        <end position="193"/>
    </location>
</feature>
<evidence type="ECO:0000256" key="5">
    <source>
        <dbReference type="ARBA" id="ARBA00022617"/>
    </source>
</evidence>
<dbReference type="GO" id="GO:0020037">
    <property type="term" value="F:heme binding"/>
    <property type="evidence" value="ECO:0007669"/>
    <property type="project" value="TreeGrafter"/>
</dbReference>
<dbReference type="PANTHER" id="PTHR30529">
    <property type="entry name" value="CYTOCHROME B561"/>
    <property type="match status" value="1"/>
</dbReference>
<dbReference type="InterPro" id="IPR016174">
    <property type="entry name" value="Di-haem_cyt_TM"/>
</dbReference>
<dbReference type="AlphaFoldDB" id="C0G9E5"/>
<dbReference type="EMBL" id="ACJD01000006">
    <property type="protein sequence ID" value="EEH13559.1"/>
    <property type="molecule type" value="Genomic_DNA"/>
</dbReference>
<dbReference type="PANTHER" id="PTHR30529:SF1">
    <property type="entry name" value="CYTOCHROME B561 HOMOLOG 2"/>
    <property type="match status" value="1"/>
</dbReference>
<dbReference type="Proteomes" id="UP000003678">
    <property type="component" value="Unassembled WGS sequence"/>
</dbReference>